<dbReference type="RefSeq" id="WP_380719318.1">
    <property type="nucleotide sequence ID" value="NZ_JBHSGI010000024.1"/>
</dbReference>
<comment type="caution">
    <text evidence="1">The sequence shown here is derived from an EMBL/GenBank/DDBJ whole genome shotgun (WGS) entry which is preliminary data.</text>
</comment>
<keyword evidence="2" id="KW-1185">Reference proteome</keyword>
<reference evidence="2" key="1">
    <citation type="journal article" date="2019" name="Int. J. Syst. Evol. Microbiol.">
        <title>The Global Catalogue of Microorganisms (GCM) 10K type strain sequencing project: providing services to taxonomists for standard genome sequencing and annotation.</title>
        <authorList>
            <consortium name="The Broad Institute Genomics Platform"/>
            <consortium name="The Broad Institute Genome Sequencing Center for Infectious Disease"/>
            <person name="Wu L."/>
            <person name="Ma J."/>
        </authorList>
    </citation>
    <scope>NUCLEOTIDE SEQUENCE [LARGE SCALE GENOMIC DNA]</scope>
    <source>
        <strain evidence="2">CGMCC 4.7283</strain>
    </source>
</reference>
<dbReference type="Proteomes" id="UP001595973">
    <property type="component" value="Unassembled WGS sequence"/>
</dbReference>
<organism evidence="1 2">
    <name type="scientific">Seohaeicola nanhaiensis</name>
    <dbReference type="NCBI Taxonomy" id="1387282"/>
    <lineage>
        <taxon>Bacteria</taxon>
        <taxon>Pseudomonadati</taxon>
        <taxon>Pseudomonadota</taxon>
        <taxon>Alphaproteobacteria</taxon>
        <taxon>Rhodobacterales</taxon>
        <taxon>Roseobacteraceae</taxon>
        <taxon>Seohaeicola</taxon>
    </lineage>
</organism>
<dbReference type="EMBL" id="JBHSGI010000024">
    <property type="protein sequence ID" value="MFC4670378.1"/>
    <property type="molecule type" value="Genomic_DNA"/>
</dbReference>
<name>A0ABV9KK77_9RHOB</name>
<proteinExistence type="predicted"/>
<evidence type="ECO:0000313" key="1">
    <source>
        <dbReference type="EMBL" id="MFC4670378.1"/>
    </source>
</evidence>
<evidence type="ECO:0000313" key="2">
    <source>
        <dbReference type="Proteomes" id="UP001595973"/>
    </source>
</evidence>
<accession>A0ABV9KK77</accession>
<protein>
    <recommendedName>
        <fullName evidence="3">Glyceraldehyde-3-phosphate dehydrogenase</fullName>
    </recommendedName>
</protein>
<gene>
    <name evidence="1" type="ORF">ACFO5X_17570</name>
</gene>
<sequence length="47" mass="5420">MTNRLALTLAILICIALLVDTALYGSEHLLFLGKKLFQLLDWLAFWR</sequence>
<evidence type="ECO:0008006" key="3">
    <source>
        <dbReference type="Google" id="ProtNLM"/>
    </source>
</evidence>